<evidence type="ECO:0000313" key="4">
    <source>
        <dbReference type="Proteomes" id="UP000829354"/>
    </source>
</evidence>
<dbReference type="EMBL" id="CP092625">
    <property type="protein sequence ID" value="UMM44201.1"/>
    <property type="molecule type" value="Genomic_DNA"/>
</dbReference>
<dbReference type="PANTHER" id="PTHR16441:SF0">
    <property type="entry name" value="COILED-COIL DOMAIN-CONTAINING PROTEIN 93"/>
    <property type="match status" value="1"/>
</dbReference>
<proteinExistence type="predicted"/>
<feature type="domain" description="CCDC93 N-terminal" evidence="2">
    <location>
        <begin position="23"/>
        <end position="132"/>
    </location>
</feature>
<dbReference type="AlphaFoldDB" id="A0AAE9JVE4"/>
<dbReference type="Proteomes" id="UP000829354">
    <property type="component" value="Chromosome X"/>
</dbReference>
<accession>A0AAE9JVE4</accession>
<dbReference type="Pfam" id="PF21673">
    <property type="entry name" value="CCDC93_N"/>
    <property type="match status" value="1"/>
</dbReference>
<dbReference type="InterPro" id="IPR039116">
    <property type="entry name" value="CCDC93"/>
</dbReference>
<dbReference type="InterPro" id="IPR048747">
    <property type="entry name" value="CCDC93_N"/>
</dbReference>
<gene>
    <name evidence="3" type="ORF">L5515_019398</name>
</gene>
<feature type="compositionally biased region" description="Polar residues" evidence="1">
    <location>
        <begin position="327"/>
        <end position="347"/>
    </location>
</feature>
<keyword evidence="4" id="KW-1185">Reference proteome</keyword>
<feature type="region of interest" description="Disordered" evidence="1">
    <location>
        <begin position="325"/>
        <end position="349"/>
    </location>
</feature>
<protein>
    <recommendedName>
        <fullName evidence="2">CCDC93 N-terminal domain-containing protein</fullName>
    </recommendedName>
</protein>
<organism evidence="3 4">
    <name type="scientific">Caenorhabditis briggsae</name>
    <dbReference type="NCBI Taxonomy" id="6238"/>
    <lineage>
        <taxon>Eukaryota</taxon>
        <taxon>Metazoa</taxon>
        <taxon>Ecdysozoa</taxon>
        <taxon>Nematoda</taxon>
        <taxon>Chromadorea</taxon>
        <taxon>Rhabditida</taxon>
        <taxon>Rhabditina</taxon>
        <taxon>Rhabditomorpha</taxon>
        <taxon>Rhabditoidea</taxon>
        <taxon>Rhabditidae</taxon>
        <taxon>Peloderinae</taxon>
        <taxon>Caenorhabditis</taxon>
    </lineage>
</organism>
<evidence type="ECO:0000313" key="3">
    <source>
        <dbReference type="EMBL" id="UMM44201.1"/>
    </source>
</evidence>
<reference evidence="3 4" key="1">
    <citation type="submission" date="2022-04" db="EMBL/GenBank/DDBJ databases">
        <title>Chromosome-level reference genomes for two strains of Caenorhabditis briggsae: an improved platform for comparative genomics.</title>
        <authorList>
            <person name="Stevens L."/>
            <person name="Andersen E."/>
        </authorList>
    </citation>
    <scope>NUCLEOTIDE SEQUENCE [LARGE SCALE GENOMIC DNA]</scope>
    <source>
        <strain evidence="3">VX34</strain>
        <tissue evidence="3">Whole-organism</tissue>
    </source>
</reference>
<sequence length="548" mass="62461">MKRGQIKQPNVVVAEFNVPPRDKTQIPVTALTDQLSAHGYHRARVTRLSNYDKIVGGVIWAASVIDPDFEDTFEETSSSMRKPLGSRRMECKDLITYLTTKQYYPGALKPEDFININVVPLNHFLRWFLPKIVVINMIWDRYAEYLGYFANKHESAEAAARVYDELLNSTNFNMGLTRMKIFDARIVLTSIEDPEDLLNAYVTYASTGIVINGDNKSSAITTKDTNADRELVDQFVEKIRSLDIMRTIIQLKTDVVFLAKIHNTLVVEYIELNEQLRANPPVDMNYPNLKKWTKEIEGLCKKLENIHSEAVSNFLDSFNCGHDEKAGQSTSNDSQQISSENQPNVNRDNWKLISDESSQMLKNIREKFSRYNELLTEPAKIEVETNSENLDLANATASTAQRRFESCEQVFVFLNEFSITGVNDLSYHRAIASIASDAHRVFYDLAWKASLLRDDFKDQGERVEQTRVRLANRLHTAEKQKTVRTLKIDVQEANIKVRGWQALLAIPVGSRIADIIELMSRISPITTRSLEELAGPPRTSIQIIMTIS</sequence>
<name>A0AAE9JVE4_CAEBR</name>
<dbReference type="PANTHER" id="PTHR16441">
    <property type="entry name" value="FIDIPIDINE"/>
    <property type="match status" value="1"/>
</dbReference>
<evidence type="ECO:0000256" key="1">
    <source>
        <dbReference type="SAM" id="MobiDB-lite"/>
    </source>
</evidence>
<evidence type="ECO:0000259" key="2">
    <source>
        <dbReference type="Pfam" id="PF21673"/>
    </source>
</evidence>